<proteinExistence type="inferred from homology"/>
<dbReference type="GO" id="GO:0006865">
    <property type="term" value="P:amino acid transport"/>
    <property type="evidence" value="ECO:0007669"/>
    <property type="project" value="UniProtKB-KW"/>
</dbReference>
<sequence>MPVPFPLTRRAAFGASLGAVVGLALALAHPHGAHAQASGEPVRLGELNSYSNFAAFTVPYRQGFEMAFEEINEAGGVLGGRPIEVLSRDDGASPADATRVAEELVTREGVSLIFGSLLSNVGVALADFAAQREIPYIAAEPLSDALTMEQGNRFTYRIRPSTYMQVGMLVEAAKASGAKRWAIVAPNYEYGQSAAADFEKLLLEAIPDAEIVAEQYPALNRIDAGATVSAIEQSNPDGIFNVLFGADLVQFVRQGETRGLFEDRTIVSLLTGEPEWNLPLGEEVPDGWIVTGYPWQDIEEEEHRAFIAAYQERWDETPRLGSLLGYVVANMIADAIETAGSTETEAILAAFEGATFDTVIGEVSIRPEDNQADMGAWVGLLEPRDGVGAMREWSYKPGAPYMPPLDVVRAARPDL</sequence>
<accession>A0A917V5R0</accession>
<dbReference type="InterPro" id="IPR051010">
    <property type="entry name" value="BCAA_transport"/>
</dbReference>
<feature type="signal peptide" evidence="4">
    <location>
        <begin position="1"/>
        <end position="35"/>
    </location>
</feature>
<dbReference type="Proteomes" id="UP000600449">
    <property type="component" value="Unassembled WGS sequence"/>
</dbReference>
<protein>
    <submittedName>
        <fullName evidence="6">Twin-arginine translocation pathway signal protein</fullName>
    </submittedName>
</protein>
<dbReference type="InterPro" id="IPR028082">
    <property type="entry name" value="Peripla_BP_I"/>
</dbReference>
<dbReference type="InterPro" id="IPR006311">
    <property type="entry name" value="TAT_signal"/>
</dbReference>
<evidence type="ECO:0000256" key="3">
    <source>
        <dbReference type="ARBA" id="ARBA00022970"/>
    </source>
</evidence>
<dbReference type="SUPFAM" id="SSF53822">
    <property type="entry name" value="Periplasmic binding protein-like I"/>
    <property type="match status" value="1"/>
</dbReference>
<comment type="similarity">
    <text evidence="1">Belongs to the leucine-binding protein family.</text>
</comment>
<organism evidence="6 7">
    <name type="scientific">Salinarimonas ramus</name>
    <dbReference type="NCBI Taxonomy" id="690164"/>
    <lineage>
        <taxon>Bacteria</taxon>
        <taxon>Pseudomonadati</taxon>
        <taxon>Pseudomonadota</taxon>
        <taxon>Alphaproteobacteria</taxon>
        <taxon>Hyphomicrobiales</taxon>
        <taxon>Salinarimonadaceae</taxon>
        <taxon>Salinarimonas</taxon>
    </lineage>
</organism>
<name>A0A917V5R0_9HYPH</name>
<keyword evidence="2 4" id="KW-0732">Signal</keyword>
<feature type="domain" description="Leucine-binding protein" evidence="5">
    <location>
        <begin position="52"/>
        <end position="379"/>
    </location>
</feature>
<dbReference type="CDD" id="cd06330">
    <property type="entry name" value="PBP1_As_SBP-like"/>
    <property type="match status" value="1"/>
</dbReference>
<dbReference type="Pfam" id="PF13458">
    <property type="entry name" value="Peripla_BP_6"/>
    <property type="match status" value="1"/>
</dbReference>
<evidence type="ECO:0000256" key="4">
    <source>
        <dbReference type="SAM" id="SignalP"/>
    </source>
</evidence>
<comment type="caution">
    <text evidence="6">The sequence shown here is derived from an EMBL/GenBank/DDBJ whole genome shotgun (WGS) entry which is preliminary data.</text>
</comment>
<dbReference type="AlphaFoldDB" id="A0A917V5R0"/>
<evidence type="ECO:0000313" key="7">
    <source>
        <dbReference type="Proteomes" id="UP000600449"/>
    </source>
</evidence>
<evidence type="ECO:0000256" key="2">
    <source>
        <dbReference type="ARBA" id="ARBA00022729"/>
    </source>
</evidence>
<dbReference type="InterPro" id="IPR028081">
    <property type="entry name" value="Leu-bd"/>
</dbReference>
<evidence type="ECO:0000313" key="6">
    <source>
        <dbReference type="EMBL" id="GGK41706.1"/>
    </source>
</evidence>
<dbReference type="PANTHER" id="PTHR30483:SF37">
    <property type="entry name" value="ABC TRANSPORTER SUBSTRATE-BINDING PROTEIN"/>
    <property type="match status" value="1"/>
</dbReference>
<dbReference type="RefSeq" id="WP_188914160.1">
    <property type="nucleotide sequence ID" value="NZ_BMMF01000009.1"/>
</dbReference>
<evidence type="ECO:0000259" key="5">
    <source>
        <dbReference type="Pfam" id="PF13458"/>
    </source>
</evidence>
<dbReference type="Gene3D" id="3.40.50.2300">
    <property type="match status" value="2"/>
</dbReference>
<dbReference type="EMBL" id="BMMF01000009">
    <property type="protein sequence ID" value="GGK41706.1"/>
    <property type="molecule type" value="Genomic_DNA"/>
</dbReference>
<feature type="chain" id="PRO_5038013151" evidence="4">
    <location>
        <begin position="36"/>
        <end position="415"/>
    </location>
</feature>
<keyword evidence="3" id="KW-0029">Amino-acid transport</keyword>
<dbReference type="PROSITE" id="PS51318">
    <property type="entry name" value="TAT"/>
    <property type="match status" value="1"/>
</dbReference>
<keyword evidence="3" id="KW-0813">Transport</keyword>
<dbReference type="PANTHER" id="PTHR30483">
    <property type="entry name" value="LEUCINE-SPECIFIC-BINDING PROTEIN"/>
    <property type="match status" value="1"/>
</dbReference>
<reference evidence="6 7" key="1">
    <citation type="journal article" date="2014" name="Int. J. Syst. Evol. Microbiol.">
        <title>Complete genome sequence of Corynebacterium casei LMG S-19264T (=DSM 44701T), isolated from a smear-ripened cheese.</title>
        <authorList>
            <consortium name="US DOE Joint Genome Institute (JGI-PGF)"/>
            <person name="Walter F."/>
            <person name="Albersmeier A."/>
            <person name="Kalinowski J."/>
            <person name="Ruckert C."/>
        </authorList>
    </citation>
    <scope>NUCLEOTIDE SEQUENCE [LARGE SCALE GENOMIC DNA]</scope>
    <source>
        <strain evidence="6 7">CGMCC 1.9161</strain>
    </source>
</reference>
<keyword evidence="7" id="KW-1185">Reference proteome</keyword>
<gene>
    <name evidence="6" type="ORF">GCM10011322_31050</name>
</gene>
<evidence type="ECO:0000256" key="1">
    <source>
        <dbReference type="ARBA" id="ARBA00010062"/>
    </source>
</evidence>